<organism evidence="1 2">
    <name type="scientific">Mytilus coruscus</name>
    <name type="common">Sea mussel</name>
    <dbReference type="NCBI Taxonomy" id="42192"/>
    <lineage>
        <taxon>Eukaryota</taxon>
        <taxon>Metazoa</taxon>
        <taxon>Spiralia</taxon>
        <taxon>Lophotrochozoa</taxon>
        <taxon>Mollusca</taxon>
        <taxon>Bivalvia</taxon>
        <taxon>Autobranchia</taxon>
        <taxon>Pteriomorphia</taxon>
        <taxon>Mytilida</taxon>
        <taxon>Mytiloidea</taxon>
        <taxon>Mytilidae</taxon>
        <taxon>Mytilinae</taxon>
        <taxon>Mytilus</taxon>
    </lineage>
</organism>
<gene>
    <name evidence="1" type="ORF">MCOR_8404</name>
</gene>
<reference evidence="1 2" key="1">
    <citation type="submission" date="2020-06" db="EMBL/GenBank/DDBJ databases">
        <authorList>
            <person name="Li R."/>
            <person name="Bekaert M."/>
        </authorList>
    </citation>
    <scope>NUCLEOTIDE SEQUENCE [LARGE SCALE GENOMIC DNA]</scope>
    <source>
        <strain evidence="2">wild</strain>
    </source>
</reference>
<evidence type="ECO:0000313" key="1">
    <source>
        <dbReference type="EMBL" id="CAC5369089.1"/>
    </source>
</evidence>
<protein>
    <submittedName>
        <fullName evidence="1">Uncharacterized protein</fullName>
    </submittedName>
</protein>
<dbReference type="AlphaFoldDB" id="A0A6J8AJF7"/>
<proteinExistence type="predicted"/>
<accession>A0A6J8AJF7</accession>
<dbReference type="OrthoDB" id="6156215at2759"/>
<keyword evidence="2" id="KW-1185">Reference proteome</keyword>
<name>A0A6J8AJF7_MYTCO</name>
<sequence>MTYRESFVIQANSFSYDKAYHTYRKTWKAASDKCGSDGLEFDENVLTSIDVLYGKEFWIGMAIYRVTTPWIEMLVQSVLNSFHAVPDGQEVKKSPSIVFAKNNVNHISSLVTVKITDGDIQRLKNSWKNNENPYDRTTIDEYSNSNTEKYVLREHETYGRCENKSNNKLKDNRSRQPVSFNPLHAQVRVSKQNIT</sequence>
<evidence type="ECO:0000313" key="2">
    <source>
        <dbReference type="Proteomes" id="UP000507470"/>
    </source>
</evidence>
<dbReference type="Proteomes" id="UP000507470">
    <property type="component" value="Unassembled WGS sequence"/>
</dbReference>
<dbReference type="EMBL" id="CACVKT020001555">
    <property type="protein sequence ID" value="CAC5369089.1"/>
    <property type="molecule type" value="Genomic_DNA"/>
</dbReference>